<evidence type="ECO:0000256" key="1">
    <source>
        <dbReference type="SAM" id="SignalP"/>
    </source>
</evidence>
<sequence>MKSAPSPVRPAFACLTIAATVLVGAPAASAVLPVSGTSAQIQVQKQGDIQPEATSPLSYRFGQILAALEGKELETTFLAAIIPHHQAAIDMAEMELERGADNHIRSHARDIIKGQQEQIELFTRWLEQWYGLTPEQAAAQASPEAREVMAAMDQEMQAQMKQLAEVADGEAFDVEFVRLMIPHHTGGIIEFLEPQSRAVHAKLRDESSSGIATQEKEIVDFRQWLTDNAGRN</sequence>
<dbReference type="AlphaFoldDB" id="A0A024H6N1"/>
<proteinExistence type="predicted"/>
<comment type="caution">
    <text evidence="3">The sequence shown here is derived from an EMBL/GenBank/DDBJ whole genome shotgun (WGS) entry which is preliminary data.</text>
</comment>
<gene>
    <name evidence="3" type="ORF">ARTSIC4J27_3516</name>
</gene>
<dbReference type="InterPro" id="IPR005183">
    <property type="entry name" value="DUF305_CopM-like"/>
</dbReference>
<dbReference type="EMBL" id="CAQI01000051">
    <property type="protein sequence ID" value="CCQ47527.1"/>
    <property type="molecule type" value="Genomic_DNA"/>
</dbReference>
<keyword evidence="4" id="KW-1185">Reference proteome</keyword>
<dbReference type="Pfam" id="PF03713">
    <property type="entry name" value="DUF305"/>
    <property type="match status" value="1"/>
</dbReference>
<dbReference type="OrthoDB" id="26872at2"/>
<evidence type="ECO:0000313" key="3">
    <source>
        <dbReference type="EMBL" id="CCQ47527.1"/>
    </source>
</evidence>
<feature type="chain" id="PRO_5001529905" description="DUF305 domain-containing protein" evidence="1">
    <location>
        <begin position="31"/>
        <end position="232"/>
    </location>
</feature>
<evidence type="ECO:0000259" key="2">
    <source>
        <dbReference type="Pfam" id="PF03713"/>
    </source>
</evidence>
<keyword evidence="1" id="KW-0732">Signal</keyword>
<feature type="domain" description="DUF305" evidence="2">
    <location>
        <begin position="74"/>
        <end position="225"/>
    </location>
</feature>
<dbReference type="PANTHER" id="PTHR36933">
    <property type="entry name" value="SLL0788 PROTEIN"/>
    <property type="match status" value="1"/>
</dbReference>
<protein>
    <recommendedName>
        <fullName evidence="2">DUF305 domain-containing protein</fullName>
    </recommendedName>
</protein>
<evidence type="ECO:0000313" key="4">
    <source>
        <dbReference type="Proteomes" id="UP000035722"/>
    </source>
</evidence>
<dbReference type="Proteomes" id="UP000035722">
    <property type="component" value="Unassembled WGS sequence"/>
</dbReference>
<dbReference type="RefSeq" id="WP_050056373.1">
    <property type="nucleotide sequence ID" value="NZ_CAQI01000051.1"/>
</dbReference>
<dbReference type="PANTHER" id="PTHR36933:SF1">
    <property type="entry name" value="SLL0788 PROTEIN"/>
    <property type="match status" value="1"/>
</dbReference>
<name>A0A024H6N1_9MICC</name>
<accession>A0A024H6N1</accession>
<dbReference type="Gene3D" id="1.20.1260.10">
    <property type="match status" value="1"/>
</dbReference>
<dbReference type="STRING" id="861266.ARTSIC4J27_3516"/>
<organism evidence="3 4">
    <name type="scientific">Pseudarthrobacter siccitolerans</name>
    <dbReference type="NCBI Taxonomy" id="861266"/>
    <lineage>
        <taxon>Bacteria</taxon>
        <taxon>Bacillati</taxon>
        <taxon>Actinomycetota</taxon>
        <taxon>Actinomycetes</taxon>
        <taxon>Micrococcales</taxon>
        <taxon>Micrococcaceae</taxon>
        <taxon>Pseudarthrobacter</taxon>
    </lineage>
</organism>
<reference evidence="4" key="1">
    <citation type="journal article" date="2014" name="Genome Announc.">
        <title>Genome Sequence of Arthrobacter siccitolerans 4J27, a Xeroprotectant-Producing Desiccation-Tolerant Microorganism.</title>
        <authorList>
            <person name="Manzanera M."/>
            <person name="Santa-Cruz-Calvo L."/>
            <person name="Vilchez J.I."/>
            <person name="Garcia-Fontana C."/>
            <person name="Silva-Castro G.A."/>
            <person name="Calvo C."/>
            <person name="Gonzalez-Lopez J."/>
        </authorList>
    </citation>
    <scope>NUCLEOTIDE SEQUENCE [LARGE SCALE GENOMIC DNA]</scope>
    <source>
        <strain evidence="4">4J27</strain>
    </source>
</reference>
<dbReference type="InterPro" id="IPR012347">
    <property type="entry name" value="Ferritin-like"/>
</dbReference>
<feature type="signal peptide" evidence="1">
    <location>
        <begin position="1"/>
        <end position="30"/>
    </location>
</feature>